<sequence>MDKRVKFDFEIYFTNGGSIKGNDFRLDISGEEISDKELADYIVADLRLLMVGETKILNKVIFNEKHKRKPINESHGKKMTIDLSHTIENGLITYKGLPAPIICDYLSREDSRKFYEEGTTFQIGKIEMVTNTGTYIDCPFHRFENGKDLSEINLECFTDLEGIVIRVPYSDTLAITEEHLRNHEIRDRAVLIHTGWDVNWNTERYYEGHPYLTKTAAEYLRNCNVKLAGIDSHNIDCTTGKDRPVHTILLGAEILIVEHLCNLQLLPDEGFTFSAIPPKFKGVGTFPVRAMAKLQP</sequence>
<dbReference type="OrthoDB" id="9796085at2"/>
<accession>A0A4S8HRY5</accession>
<dbReference type="Gene3D" id="3.50.30.50">
    <property type="entry name" value="Putative cyclase"/>
    <property type="match status" value="1"/>
</dbReference>
<dbReference type="PANTHER" id="PTHR31118">
    <property type="entry name" value="CYCLASE-LIKE PROTEIN 2"/>
    <property type="match status" value="1"/>
</dbReference>
<protein>
    <submittedName>
        <fullName evidence="1">Cyclase family protein</fullName>
    </submittedName>
</protein>
<evidence type="ECO:0000313" key="1">
    <source>
        <dbReference type="EMBL" id="THU38287.1"/>
    </source>
</evidence>
<gene>
    <name evidence="1" type="ORF">FAM09_16560</name>
</gene>
<dbReference type="GO" id="GO:0004061">
    <property type="term" value="F:arylformamidase activity"/>
    <property type="evidence" value="ECO:0007669"/>
    <property type="project" value="InterPro"/>
</dbReference>
<dbReference type="Proteomes" id="UP000306918">
    <property type="component" value="Unassembled WGS sequence"/>
</dbReference>
<dbReference type="AlphaFoldDB" id="A0A4S8HRY5"/>
<name>A0A4S8HRY5_9BACT</name>
<dbReference type="SUPFAM" id="SSF102198">
    <property type="entry name" value="Putative cyclase"/>
    <property type="match status" value="1"/>
</dbReference>
<evidence type="ECO:0000313" key="2">
    <source>
        <dbReference type="Proteomes" id="UP000306918"/>
    </source>
</evidence>
<organism evidence="1 2">
    <name type="scientific">Niastella caeni</name>
    <dbReference type="NCBI Taxonomy" id="2569763"/>
    <lineage>
        <taxon>Bacteria</taxon>
        <taxon>Pseudomonadati</taxon>
        <taxon>Bacteroidota</taxon>
        <taxon>Chitinophagia</taxon>
        <taxon>Chitinophagales</taxon>
        <taxon>Chitinophagaceae</taxon>
        <taxon>Niastella</taxon>
    </lineage>
</organism>
<comment type="caution">
    <text evidence="1">The sequence shown here is derived from an EMBL/GenBank/DDBJ whole genome shotgun (WGS) entry which is preliminary data.</text>
</comment>
<reference evidence="1 2" key="1">
    <citation type="submission" date="2019-04" db="EMBL/GenBank/DDBJ databases">
        <title>Niastella caeni sp. nov., isolated from activated sludge.</title>
        <authorList>
            <person name="Sheng M."/>
        </authorList>
    </citation>
    <scope>NUCLEOTIDE SEQUENCE [LARGE SCALE GENOMIC DNA]</scope>
    <source>
        <strain evidence="1 2">HX-2-15</strain>
    </source>
</reference>
<dbReference type="InterPro" id="IPR037175">
    <property type="entry name" value="KFase_sf"/>
</dbReference>
<dbReference type="InterPro" id="IPR007325">
    <property type="entry name" value="KFase/CYL"/>
</dbReference>
<keyword evidence="2" id="KW-1185">Reference proteome</keyword>
<proteinExistence type="predicted"/>
<dbReference type="GO" id="GO:0019441">
    <property type="term" value="P:L-tryptophan catabolic process to kynurenine"/>
    <property type="evidence" value="ECO:0007669"/>
    <property type="project" value="InterPro"/>
</dbReference>
<dbReference type="EMBL" id="STFF01000004">
    <property type="protein sequence ID" value="THU38287.1"/>
    <property type="molecule type" value="Genomic_DNA"/>
</dbReference>
<dbReference type="PANTHER" id="PTHR31118:SF32">
    <property type="entry name" value="KYNURENINE FORMAMIDASE"/>
    <property type="match status" value="1"/>
</dbReference>
<dbReference type="Pfam" id="PF04199">
    <property type="entry name" value="Cyclase"/>
    <property type="match status" value="1"/>
</dbReference>
<dbReference type="RefSeq" id="WP_136578242.1">
    <property type="nucleotide sequence ID" value="NZ_STFF01000004.1"/>
</dbReference>